<protein>
    <recommendedName>
        <fullName evidence="4">Lipoprotein</fullName>
    </recommendedName>
</protein>
<feature type="chain" id="PRO_5013001611" description="Lipoprotein" evidence="1">
    <location>
        <begin position="23"/>
        <end position="242"/>
    </location>
</feature>
<evidence type="ECO:0000256" key="1">
    <source>
        <dbReference type="SAM" id="SignalP"/>
    </source>
</evidence>
<dbReference type="Proteomes" id="UP000191153">
    <property type="component" value="Unassembled WGS sequence"/>
</dbReference>
<evidence type="ECO:0000313" key="2">
    <source>
        <dbReference type="EMBL" id="SJZ97226.1"/>
    </source>
</evidence>
<keyword evidence="1" id="KW-0732">Signal</keyword>
<reference evidence="2 3" key="1">
    <citation type="submission" date="2017-02" db="EMBL/GenBank/DDBJ databases">
        <authorList>
            <person name="Peterson S.W."/>
        </authorList>
    </citation>
    <scope>NUCLEOTIDE SEQUENCE [LARGE SCALE GENOMIC DNA]</scope>
    <source>
        <strain evidence="2 3">ATCC 700028</strain>
    </source>
</reference>
<dbReference type="RefSeq" id="WP_078694577.1">
    <property type="nucleotide sequence ID" value="NZ_FUWX01000017.1"/>
</dbReference>
<dbReference type="PROSITE" id="PS51257">
    <property type="entry name" value="PROKAR_LIPOPROTEIN"/>
    <property type="match status" value="1"/>
</dbReference>
<dbReference type="OrthoDB" id="89498at2"/>
<dbReference type="EMBL" id="FUWX01000017">
    <property type="protein sequence ID" value="SJZ97226.1"/>
    <property type="molecule type" value="Genomic_DNA"/>
</dbReference>
<evidence type="ECO:0000313" key="3">
    <source>
        <dbReference type="Proteomes" id="UP000191153"/>
    </source>
</evidence>
<gene>
    <name evidence="2" type="ORF">SAMN02745174_02129</name>
</gene>
<evidence type="ECO:0008006" key="4">
    <source>
        <dbReference type="Google" id="ProtNLM"/>
    </source>
</evidence>
<sequence>MKKLAIVLILATLMGCSSTVSRQELVTKYHINKESVKNWDKTIPAVVQKESLIEDWYGGEDVLFYLRKTGKLDEKDAEFLKGLKTKQITPEDQERFEEILTKSVSKLPREFYLKDENLKDPKGLVDFMVRQSYIRMDNPSNHIAKEVATEDEWKEIVELSKQKDLNEKDTKKLRKLLNKFIKRSEFFDAKSWYNIEVSPRVIEIVNISKKENETKLEKNNVNAKALYIAYPEYFSKLEKWDN</sequence>
<feature type="signal peptide" evidence="1">
    <location>
        <begin position="1"/>
        <end position="22"/>
    </location>
</feature>
<accession>A0A1T4Q0W9</accession>
<name>A0A1T4Q0W9_9FUSO</name>
<dbReference type="AlphaFoldDB" id="A0A1T4Q0W9"/>
<dbReference type="STRING" id="180163.SAMN02745174_02129"/>
<organism evidence="2 3">
    <name type="scientific">Cetobacterium ceti</name>
    <dbReference type="NCBI Taxonomy" id="180163"/>
    <lineage>
        <taxon>Bacteria</taxon>
        <taxon>Fusobacteriati</taxon>
        <taxon>Fusobacteriota</taxon>
        <taxon>Fusobacteriia</taxon>
        <taxon>Fusobacteriales</taxon>
        <taxon>Fusobacteriaceae</taxon>
        <taxon>Cetobacterium</taxon>
    </lineage>
</organism>
<keyword evidence="3" id="KW-1185">Reference proteome</keyword>
<proteinExistence type="predicted"/>